<accession>A0A3Q3W859</accession>
<proteinExistence type="predicted"/>
<dbReference type="STRING" id="94237.ENSMMOP00000012756"/>
<feature type="compositionally biased region" description="Basic and acidic residues" evidence="1">
    <location>
        <begin position="139"/>
        <end position="172"/>
    </location>
</feature>
<feature type="compositionally biased region" description="Acidic residues" evidence="1">
    <location>
        <begin position="417"/>
        <end position="426"/>
    </location>
</feature>
<dbReference type="Ensembl" id="ENSMMOT00000012967.1">
    <property type="protein sequence ID" value="ENSMMOP00000012756.1"/>
    <property type="gene ID" value="ENSMMOG00000009802.1"/>
</dbReference>
<evidence type="ECO:0000256" key="1">
    <source>
        <dbReference type="SAM" id="MobiDB-lite"/>
    </source>
</evidence>
<protein>
    <submittedName>
        <fullName evidence="2">Uncharacterized protein</fullName>
    </submittedName>
</protein>
<feature type="compositionally biased region" description="Basic and acidic residues" evidence="1">
    <location>
        <begin position="327"/>
        <end position="341"/>
    </location>
</feature>
<feature type="compositionally biased region" description="Basic and acidic residues" evidence="1">
    <location>
        <begin position="483"/>
        <end position="493"/>
    </location>
</feature>
<feature type="region of interest" description="Disordered" evidence="1">
    <location>
        <begin position="1"/>
        <end position="661"/>
    </location>
</feature>
<dbReference type="OMA" id="RTNTECH"/>
<feature type="compositionally biased region" description="Basic residues" evidence="1">
    <location>
        <begin position="249"/>
        <end position="258"/>
    </location>
</feature>
<feature type="compositionally biased region" description="Basic residues" evidence="1">
    <location>
        <begin position="398"/>
        <end position="408"/>
    </location>
</feature>
<reference evidence="2" key="1">
    <citation type="submission" date="2025-08" db="UniProtKB">
        <authorList>
            <consortium name="Ensembl"/>
        </authorList>
    </citation>
    <scope>IDENTIFICATION</scope>
</reference>
<feature type="compositionally biased region" description="Basic and acidic residues" evidence="1">
    <location>
        <begin position="112"/>
        <end position="122"/>
    </location>
</feature>
<feature type="compositionally biased region" description="Basic and acidic residues" evidence="1">
    <location>
        <begin position="532"/>
        <end position="543"/>
    </location>
</feature>
<feature type="compositionally biased region" description="Basic and acidic residues" evidence="1">
    <location>
        <begin position="270"/>
        <end position="279"/>
    </location>
</feature>
<sequence length="700" mass="73112">MAQPAENANSETVNSEVIDNDGSAGNNEVVENKETVNNDTAAKGAEEGDAAASGDAAPPQSSENASSAEPKTSLLDSFLNKSGLGKVMAGRKKKEQSAAAGGGGAEENAAEGGEKEGEKGGEEAAAEGGAEGGVAGEAVIEKAPENGEKEEEKKTEKGKPAESKSTVRDLIRKPVARIFSHRGTEKKDGSAAEPQQPVKVRSKSLDRLEDPEALNATADSTIEEAEAAGGAEGGAEGEQKASSSSAATKHMKRWHSFKKLMAQKTYKKSGGGEDGKEEGTDGEGGGRDSSTLDSKDSGQKRWKLKRSWTFQGLKRDSSIVGISGKAKGSDKDSADNAKSDEAGGAEGGEEAKAEGGAEEGKTEGEEEKEKAEGGEEEKGASAGGGTVTQHANEIWTSFKKRVIPKSKRSGTECAPSGEEDATDGAADDGKDSKSAKTKRSHFGRAVSLKNFIMRKGKSTSVEQGEGAKGEEAAEGGEAGDAAAGEKSEAEKTPAEAPVTNGENSCSNGTAEEHATHNHQEEEKTTGGSPVKNTKEAGAKEEANAKIINATAAVNSGELERAQWDDEPQQSSSKEGDTNNRQHQQQQQQQTTSVSCKQTQSSCRQPELALAGSRVEEEEEGEQEGEGGAYQQHGGCHDGAGSCDQVEREGQEEEDEEEMRKRDLRDAAVAIVHNVMSAATDQLERELCVDNGLNGCYDSEF</sequence>
<dbReference type="AlphaFoldDB" id="A0A3Q3W859"/>
<evidence type="ECO:0000313" key="3">
    <source>
        <dbReference type="Proteomes" id="UP000261620"/>
    </source>
</evidence>
<dbReference type="Proteomes" id="UP000261620">
    <property type="component" value="Unplaced"/>
</dbReference>
<keyword evidence="3" id="KW-1185">Reference proteome</keyword>
<organism evidence="2 3">
    <name type="scientific">Mola mola</name>
    <name type="common">Ocean sunfish</name>
    <name type="synonym">Tetraodon mola</name>
    <dbReference type="NCBI Taxonomy" id="94237"/>
    <lineage>
        <taxon>Eukaryota</taxon>
        <taxon>Metazoa</taxon>
        <taxon>Chordata</taxon>
        <taxon>Craniata</taxon>
        <taxon>Vertebrata</taxon>
        <taxon>Euteleostomi</taxon>
        <taxon>Actinopterygii</taxon>
        <taxon>Neopterygii</taxon>
        <taxon>Teleostei</taxon>
        <taxon>Neoteleostei</taxon>
        <taxon>Acanthomorphata</taxon>
        <taxon>Eupercaria</taxon>
        <taxon>Tetraodontiformes</taxon>
        <taxon>Molidae</taxon>
        <taxon>Mola</taxon>
    </lineage>
</organism>
<feature type="compositionally biased region" description="Acidic residues" evidence="1">
    <location>
        <begin position="615"/>
        <end position="624"/>
    </location>
</feature>
<feature type="compositionally biased region" description="Polar residues" evidence="1">
    <location>
        <begin position="500"/>
        <end position="509"/>
    </location>
</feature>
<feature type="compositionally biased region" description="Basic and acidic residues" evidence="1">
    <location>
        <begin position="510"/>
        <end position="524"/>
    </location>
</feature>
<evidence type="ECO:0000313" key="2">
    <source>
        <dbReference type="Ensembl" id="ENSMMOP00000012756.1"/>
    </source>
</evidence>
<feature type="compositionally biased region" description="Basic and acidic residues" evidence="1">
    <location>
        <begin position="349"/>
        <end position="379"/>
    </location>
</feature>
<feature type="compositionally biased region" description="Low complexity" evidence="1">
    <location>
        <begin position="581"/>
        <end position="601"/>
    </location>
</feature>
<name>A0A3Q3W859_MOLML</name>
<reference evidence="2" key="2">
    <citation type="submission" date="2025-09" db="UniProtKB">
        <authorList>
            <consortium name="Ensembl"/>
        </authorList>
    </citation>
    <scope>IDENTIFICATION</scope>
</reference>
<feature type="compositionally biased region" description="Polar residues" evidence="1">
    <location>
        <begin position="1"/>
        <end position="17"/>
    </location>
</feature>
<feature type="compositionally biased region" description="Polar residues" evidence="1">
    <location>
        <begin position="59"/>
        <end position="70"/>
    </location>
</feature>